<protein>
    <recommendedName>
        <fullName evidence="5">Porin</fullName>
    </recommendedName>
</protein>
<evidence type="ECO:0000313" key="3">
    <source>
        <dbReference type="EMBL" id="ROO29559.1"/>
    </source>
</evidence>
<organism evidence="3 4">
    <name type="scientific">Salinisphaera japonica YTM-1</name>
    <dbReference type="NCBI Taxonomy" id="1209778"/>
    <lineage>
        <taxon>Bacteria</taxon>
        <taxon>Pseudomonadati</taxon>
        <taxon>Pseudomonadota</taxon>
        <taxon>Gammaproteobacteria</taxon>
        <taxon>Salinisphaerales</taxon>
        <taxon>Salinisphaeraceae</taxon>
        <taxon>Salinisphaera</taxon>
    </lineage>
</organism>
<name>A0A423PVG0_9GAMM</name>
<feature type="region of interest" description="Disordered" evidence="1">
    <location>
        <begin position="47"/>
        <end position="95"/>
    </location>
</feature>
<dbReference type="InterPro" id="IPR045748">
    <property type="entry name" value="DcaP"/>
</dbReference>
<comment type="caution">
    <text evidence="3">The sequence shown here is derived from an EMBL/GenBank/DDBJ whole genome shotgun (WGS) entry which is preliminary data.</text>
</comment>
<feature type="signal peptide" evidence="2">
    <location>
        <begin position="1"/>
        <end position="24"/>
    </location>
</feature>
<dbReference type="SUPFAM" id="SSF56935">
    <property type="entry name" value="Porins"/>
    <property type="match status" value="1"/>
</dbReference>
<accession>A0A423PVG0</accession>
<keyword evidence="2" id="KW-0732">Signal</keyword>
<dbReference type="EMBL" id="AYKG01000014">
    <property type="protein sequence ID" value="ROO29559.1"/>
    <property type="molecule type" value="Genomic_DNA"/>
</dbReference>
<dbReference type="RefSeq" id="WP_123657733.1">
    <property type="nucleotide sequence ID" value="NZ_AYKG01000014.1"/>
</dbReference>
<proteinExistence type="predicted"/>
<dbReference type="AlphaFoldDB" id="A0A423PVG0"/>
<evidence type="ECO:0000256" key="2">
    <source>
        <dbReference type="SAM" id="SignalP"/>
    </source>
</evidence>
<evidence type="ECO:0000256" key="1">
    <source>
        <dbReference type="SAM" id="MobiDB-lite"/>
    </source>
</evidence>
<dbReference type="Proteomes" id="UP000285310">
    <property type="component" value="Unassembled WGS sequence"/>
</dbReference>
<evidence type="ECO:0000313" key="4">
    <source>
        <dbReference type="Proteomes" id="UP000285310"/>
    </source>
</evidence>
<reference evidence="3 4" key="1">
    <citation type="submission" date="2013-10" db="EMBL/GenBank/DDBJ databases">
        <title>Salinisphaera japonica YTM-1 Genome Sequencing.</title>
        <authorList>
            <person name="Lai Q."/>
            <person name="Li C."/>
            <person name="Shao Z."/>
        </authorList>
    </citation>
    <scope>NUCLEOTIDE SEQUENCE [LARGE SCALE GENOMIC DNA]</scope>
    <source>
        <strain evidence="3 4">YTM-1</strain>
    </source>
</reference>
<evidence type="ECO:0008006" key="5">
    <source>
        <dbReference type="Google" id="ProtNLM"/>
    </source>
</evidence>
<dbReference type="InParanoid" id="A0A423PVG0"/>
<gene>
    <name evidence="3" type="ORF">SAJA_06010</name>
</gene>
<dbReference type="Pfam" id="PF19577">
    <property type="entry name" value="DcaP"/>
    <property type="match status" value="1"/>
</dbReference>
<feature type="chain" id="PRO_5019482642" description="Porin" evidence="2">
    <location>
        <begin position="25"/>
        <end position="502"/>
    </location>
</feature>
<sequence>MRLIPRTTSALFIGMAGLTGPAMAETSTEALEDRVKRLEQIIQAAGLTLPKDGKPQAGAKTPDTAAGDNQTVAANTDSSTDDGSQTQTPRADFSQEPVAQELLSDEAGEQADFVAAKPAAEDNDPLQFSIGEHTTADIGGYVKVNANFSNFSTGDSTDRQRELYTPSRVNVGQGPGSEATDFSARWTRINLLTNTRLGGHEIEGYVEFDFFGDDANEATTGSYGMRLRDAIFELDKTWLFGQTDSTFMDTSATPETLDQIGPSESISLIRQTQIRYTKNNFAVALENPSVTEEFFDRDTNTGTTATLQEEDWPDLVADYRIEHRLGHVGFGGIVRRVSNEGIDDPVTGERFDEDATVGYGFRLSGRLKVGNGGDDLRFFSTYGDGLGRYVALGLIPAGTIDADGNVETISYASGYLAYKHVWSPKWRSNVVLGTLQVDNNGRNDFGPRDAATQSASSFHVNLIWNPITPLSFGGEYIYAEREIESGADGNLDRLQFSAKYAF</sequence>
<keyword evidence="4" id="KW-1185">Reference proteome</keyword>
<dbReference type="OrthoDB" id="190887at2"/>
<feature type="compositionally biased region" description="Polar residues" evidence="1">
    <location>
        <begin position="67"/>
        <end position="89"/>
    </location>
</feature>